<dbReference type="EMBL" id="BMCT01000001">
    <property type="protein sequence ID" value="GGF56037.1"/>
    <property type="molecule type" value="Genomic_DNA"/>
</dbReference>
<sequence length="185" mass="20403">MQRILEIRAVHLAVLQSRPTRLSVVAIGEVPTSGWKAPLLEPWFYIAPPEDGIQDFDFTAAPPFGIALEVVTPITAEILLERAPESYWGEGRPLKGVRVHARANVLEVPFEAPAEPQEPQVMDGPRWASPVNSGVISATDPISSLIGRELRVYHPGDALAFDWRQDRVNLQIDPGSRQIRAIAFG</sequence>
<reference evidence="1" key="2">
    <citation type="submission" date="2020-09" db="EMBL/GenBank/DDBJ databases">
        <authorList>
            <person name="Sun Q."/>
            <person name="Sedlacek I."/>
        </authorList>
    </citation>
    <scope>NUCLEOTIDE SEQUENCE</scope>
    <source>
        <strain evidence="1">CCM 7897</strain>
    </source>
</reference>
<evidence type="ECO:0000313" key="1">
    <source>
        <dbReference type="EMBL" id="GGF56037.1"/>
    </source>
</evidence>
<dbReference type="AlphaFoldDB" id="A0A917BU75"/>
<keyword evidence="2" id="KW-1185">Reference proteome</keyword>
<comment type="caution">
    <text evidence="1">The sequence shown here is derived from an EMBL/GenBank/DDBJ whole genome shotgun (WGS) entry which is preliminary data.</text>
</comment>
<protein>
    <submittedName>
        <fullName evidence="1">Uncharacterized protein</fullName>
    </submittedName>
</protein>
<organism evidence="1 2">
    <name type="scientific">Azorhizobium oxalatiphilum</name>
    <dbReference type="NCBI Taxonomy" id="980631"/>
    <lineage>
        <taxon>Bacteria</taxon>
        <taxon>Pseudomonadati</taxon>
        <taxon>Pseudomonadota</taxon>
        <taxon>Alphaproteobacteria</taxon>
        <taxon>Hyphomicrobiales</taxon>
        <taxon>Xanthobacteraceae</taxon>
        <taxon>Azorhizobium</taxon>
    </lineage>
</organism>
<proteinExistence type="predicted"/>
<gene>
    <name evidence="1" type="ORF">GCM10007301_14600</name>
</gene>
<dbReference type="RefSeq" id="WP_188576717.1">
    <property type="nucleotide sequence ID" value="NZ_BMCT01000001.1"/>
</dbReference>
<evidence type="ECO:0000313" key="2">
    <source>
        <dbReference type="Proteomes" id="UP000606044"/>
    </source>
</evidence>
<reference evidence="1" key="1">
    <citation type="journal article" date="2014" name="Int. J. Syst. Evol. Microbiol.">
        <title>Complete genome sequence of Corynebacterium casei LMG S-19264T (=DSM 44701T), isolated from a smear-ripened cheese.</title>
        <authorList>
            <consortium name="US DOE Joint Genome Institute (JGI-PGF)"/>
            <person name="Walter F."/>
            <person name="Albersmeier A."/>
            <person name="Kalinowski J."/>
            <person name="Ruckert C."/>
        </authorList>
    </citation>
    <scope>NUCLEOTIDE SEQUENCE</scope>
    <source>
        <strain evidence="1">CCM 7897</strain>
    </source>
</reference>
<dbReference type="Proteomes" id="UP000606044">
    <property type="component" value="Unassembled WGS sequence"/>
</dbReference>
<name>A0A917BU75_9HYPH</name>
<accession>A0A917BU75</accession>